<feature type="transmembrane region" description="Helical" evidence="1">
    <location>
        <begin position="352"/>
        <end position="373"/>
    </location>
</feature>
<protein>
    <recommendedName>
        <fullName evidence="4">Low temperature requirement protein A</fullName>
    </recommendedName>
</protein>
<name>K6VN05_9MICO</name>
<dbReference type="eggNOG" id="COG4292">
    <property type="taxonomic scope" value="Bacteria"/>
</dbReference>
<feature type="transmembrane region" description="Helical" evidence="1">
    <location>
        <begin position="264"/>
        <end position="288"/>
    </location>
</feature>
<feature type="transmembrane region" description="Helical" evidence="1">
    <location>
        <begin position="294"/>
        <end position="317"/>
    </location>
</feature>
<feature type="transmembrane region" description="Helical" evidence="1">
    <location>
        <begin position="90"/>
        <end position="110"/>
    </location>
</feature>
<feature type="transmembrane region" description="Helical" evidence="1">
    <location>
        <begin position="31"/>
        <end position="50"/>
    </location>
</feature>
<keyword evidence="1" id="KW-0812">Transmembrane</keyword>
<feature type="transmembrane region" description="Helical" evidence="1">
    <location>
        <begin position="199"/>
        <end position="218"/>
    </location>
</feature>
<dbReference type="STRING" id="1184609.KILIM_075_00270"/>
<organism evidence="2 3">
    <name type="scientific">Kineosphaera limosa NBRC 100340</name>
    <dbReference type="NCBI Taxonomy" id="1184609"/>
    <lineage>
        <taxon>Bacteria</taxon>
        <taxon>Bacillati</taxon>
        <taxon>Actinomycetota</taxon>
        <taxon>Actinomycetes</taxon>
        <taxon>Micrococcales</taxon>
        <taxon>Dermatophilaceae</taxon>
        <taxon>Kineosphaera</taxon>
    </lineage>
</organism>
<feature type="transmembrane region" description="Helical" evidence="1">
    <location>
        <begin position="329"/>
        <end position="346"/>
    </location>
</feature>
<dbReference type="EMBL" id="BAHD01000075">
    <property type="protein sequence ID" value="GAB97608.1"/>
    <property type="molecule type" value="Genomic_DNA"/>
</dbReference>
<evidence type="ECO:0000313" key="3">
    <source>
        <dbReference type="Proteomes" id="UP000008366"/>
    </source>
</evidence>
<dbReference type="Proteomes" id="UP000008366">
    <property type="component" value="Unassembled WGS sequence"/>
</dbReference>
<keyword evidence="1" id="KW-1133">Transmembrane helix</keyword>
<evidence type="ECO:0000256" key="1">
    <source>
        <dbReference type="SAM" id="Phobius"/>
    </source>
</evidence>
<proteinExistence type="predicted"/>
<keyword evidence="3" id="KW-1185">Reference proteome</keyword>
<accession>K6VN05</accession>
<dbReference type="AlphaFoldDB" id="K6VN05"/>
<dbReference type="RefSeq" id="WP_006594140.1">
    <property type="nucleotide sequence ID" value="NZ_BAHD01000075.1"/>
</dbReference>
<dbReference type="Pfam" id="PF06772">
    <property type="entry name" value="LtrA"/>
    <property type="match status" value="1"/>
</dbReference>
<comment type="caution">
    <text evidence="2">The sequence shown here is derived from an EMBL/GenBank/DDBJ whole genome shotgun (WGS) entry which is preliminary data.</text>
</comment>
<sequence length="388" mass="40762">MQDHLPDGPEHPEAPTTAWSRAWPEATWHNLFYDLAFVAAILVLAGSYSIDYTLLNGMWVAFTFTMLWCTWLVTSLAVARMPVGPTRVTLVAVQMGFVLAAAVAAGGAVAQTADQVELIFAGMLLSVAALVWLALPPGDSLRRGVSTVQLAAAAAALGVSPLMPVWYYLVAWLLAVALVAQVGLRFVRAGTDSAHTYTHRFGELTMIVLGESFVKVGLSDDSDGLSAFRISALVLIIVIITTTWWGYFGVIARGDAGGSGRRRVAWAALHVPLHVGLVFLAVGLAKLLSDSKSLLHGGVGGLLIAHLVLIMVALAGLSLVSGGHAARPVAGGLAGAAVIAAVVALLTPHLGWLTPTAATWCATVPFVLAIAGLHHRQVVLFRRTSPQP</sequence>
<dbReference type="PANTHER" id="PTHR42101">
    <property type="entry name" value="CHROMOSOME 16, WHOLE GENOME SHOTGUN SEQUENCE"/>
    <property type="match status" value="1"/>
</dbReference>
<feature type="transmembrane region" description="Helical" evidence="1">
    <location>
        <begin position="169"/>
        <end position="187"/>
    </location>
</feature>
<feature type="transmembrane region" description="Helical" evidence="1">
    <location>
        <begin position="56"/>
        <end position="78"/>
    </location>
</feature>
<evidence type="ECO:0008006" key="4">
    <source>
        <dbReference type="Google" id="ProtNLM"/>
    </source>
</evidence>
<dbReference type="InterPro" id="IPR010640">
    <property type="entry name" value="Low_temperature_requirement_A"/>
</dbReference>
<evidence type="ECO:0000313" key="2">
    <source>
        <dbReference type="EMBL" id="GAB97608.1"/>
    </source>
</evidence>
<keyword evidence="1" id="KW-0472">Membrane</keyword>
<gene>
    <name evidence="2" type="ORF">KILIM_075_00270</name>
</gene>
<feature type="transmembrane region" description="Helical" evidence="1">
    <location>
        <begin position="230"/>
        <end position="252"/>
    </location>
</feature>
<feature type="transmembrane region" description="Helical" evidence="1">
    <location>
        <begin position="116"/>
        <end position="135"/>
    </location>
</feature>
<reference evidence="2 3" key="1">
    <citation type="submission" date="2012-08" db="EMBL/GenBank/DDBJ databases">
        <title>Whole genome shotgun sequence of Kineosphaera limosa NBRC 100340.</title>
        <authorList>
            <person name="Yoshida I."/>
            <person name="Isaki S."/>
            <person name="Hosoyama A."/>
            <person name="Tsuchikane K."/>
            <person name="Katsumata H."/>
            <person name="Ando Y."/>
            <person name="Ohji S."/>
            <person name="Hamada M."/>
            <person name="Tamura T."/>
            <person name="Yamazoe A."/>
            <person name="Yamazaki S."/>
            <person name="Fujita N."/>
        </authorList>
    </citation>
    <scope>NUCLEOTIDE SEQUENCE [LARGE SCALE GENOMIC DNA]</scope>
    <source>
        <strain evidence="2 3">NBRC 100340</strain>
    </source>
</reference>
<dbReference type="PANTHER" id="PTHR42101:SF1">
    <property type="entry name" value="LOW TEMPERATURE REQUIREMENT A"/>
    <property type="match status" value="1"/>
</dbReference>